<dbReference type="InterPro" id="IPR040853">
    <property type="entry name" value="RapA2_cadherin-like"/>
</dbReference>
<feature type="region of interest" description="Disordered" evidence="1">
    <location>
        <begin position="139"/>
        <end position="234"/>
    </location>
</feature>
<feature type="domain" description="DUF5801" evidence="3">
    <location>
        <begin position="2027"/>
        <end position="2168"/>
    </location>
</feature>
<feature type="compositionally biased region" description="Basic and acidic residues" evidence="1">
    <location>
        <begin position="517"/>
        <end position="527"/>
    </location>
</feature>
<feature type="region of interest" description="Disordered" evidence="1">
    <location>
        <begin position="2355"/>
        <end position="2381"/>
    </location>
</feature>
<feature type="region of interest" description="Disordered" evidence="1">
    <location>
        <begin position="1113"/>
        <end position="1141"/>
    </location>
</feature>
<gene>
    <name evidence="4" type="ORF">B6S09_15855</name>
</gene>
<feature type="domain" description="RapA2 cadherin-like" evidence="2">
    <location>
        <begin position="980"/>
        <end position="1067"/>
    </location>
</feature>
<protein>
    <submittedName>
        <fullName evidence="4">Uncharacterized protein</fullName>
    </submittedName>
</protein>
<comment type="caution">
    <text evidence="4">The sequence shown here is derived from an EMBL/GenBank/DDBJ whole genome shotgun (WGS) entry which is preliminary data.</text>
</comment>
<dbReference type="Pfam" id="PF19116">
    <property type="entry name" value="DUF5801"/>
    <property type="match status" value="1"/>
</dbReference>
<evidence type="ECO:0000313" key="5">
    <source>
        <dbReference type="Proteomes" id="UP000243640"/>
    </source>
</evidence>
<dbReference type="OrthoDB" id="9813456at2"/>
<dbReference type="Pfam" id="PF17803">
    <property type="entry name" value="Cadherin_4"/>
    <property type="match status" value="5"/>
</dbReference>
<feature type="domain" description="RapA2 cadherin-like" evidence="2">
    <location>
        <begin position="680"/>
        <end position="769"/>
    </location>
</feature>
<evidence type="ECO:0000256" key="1">
    <source>
        <dbReference type="SAM" id="MobiDB-lite"/>
    </source>
</evidence>
<feature type="compositionally biased region" description="Polar residues" evidence="1">
    <location>
        <begin position="834"/>
        <end position="844"/>
    </location>
</feature>
<evidence type="ECO:0000259" key="3">
    <source>
        <dbReference type="Pfam" id="PF19116"/>
    </source>
</evidence>
<dbReference type="InterPro" id="IPR013783">
    <property type="entry name" value="Ig-like_fold"/>
</dbReference>
<feature type="compositionally biased region" description="Basic and acidic residues" evidence="1">
    <location>
        <begin position="305"/>
        <end position="315"/>
    </location>
</feature>
<feature type="region of interest" description="Disordered" evidence="1">
    <location>
        <begin position="815"/>
        <end position="844"/>
    </location>
</feature>
<dbReference type="Gene3D" id="2.60.40.3440">
    <property type="match status" value="1"/>
</dbReference>
<sequence>MNTVATVISLSGLAWAVGPDGTSRLLAPGESIAPEETLVTASTTRVELDFGDGRLLAFTGGRAQNNAGEVTEGIPVIVLPEATQGTNTLLPQQQGLFGDGHAFVQTVRIAEIIEADGITPLTIAAIKEILTPLAMSWDRDPEEPEEERLNQGFIHARNTDARSGDDDESPGDVGGGDPGDGDPDGGNGNPGDGDGDPDGGDGNPDGGDGEDQTPPSVSVELTGTGDDGVYNEDEIGEDGTVTAEVTLNPGTEVGDTLVVTDKDGNVLLERPVTEDDLTSGIKVEVPVQPGDKDVTVNATITDPSGNRDDDSDNKPIDNVPPSVTVELTGTGDDGVYNEDEIGEDGTVTAEVTLNPGTEVGDTLVVTDKDGNVLLERPVTEDDLTSGITVEVPVQPGDKDVTVNATITDPSGNRDDDSDNKPIDNVPPSVTVELTGTGDDGVYNEDEIGEDGTVTAEVTLNPGTEVGDNLTVTDKDGNVLLERPVTEDDLSNGIKVEVPVQPGDKDVTVNATITDPSGNRDDDSDNKPIDWPVTVDVPNNNDAITPDADNTDQVVFESGLSDGSQPNETDTQVSSQFTLKALDGLAETDAVTISYTDVNGLPATLTLSKAQVEELGTSSQSITTEYGELVLKGYSESENGTITLDYDYTLTTAPGIAGDDTLDSFTITASDRDGDSHSDDLTIKIVDDAPVAKDDTNSVTEEMGLTATGNVINNGSAGDVADTTGADGATVSGVTSTNVSGNTATETDGTLVIDGQYGTLTINADGSYTYELDNGNLEVQGLTEGESLDEVFNYTLSDGDTDVSNANLTITINGSNDGVSVDVPDPTDPADPNYPTENPDNPTSPTWGSINDHVVFESGLSTGSAPNGNDILVDSSFTLSALDGLDSITFTVNGTETTLSSTVIEALDGNNPQTIPTEFGELVLNGYTLNGDGTITIDYEYTLTSAPENGTLGDAGTFTDDTINITVNDTDTDADSQDLVIRIVDDAPVAKDDTNSVTEEMGLTATGNVINNGSAGDVADTTGADGATVSGVTSTNVSGNTATETEGTLVIDGQYGTLTINADGSYTYKLDNGNLKVQGLTEGESLDEVFNYTLSDGDTDVSNASLTITINGSNDGVSVDVPDPTDPADPNYPAENPDNPTSPTWGSINDHVVFESGLSTGSAPNDNDILVDSSFILSALDGLDSITFTVNGTETTLSSTVIEALNGNPQTIPTEFGELVLNGYTLNSDGTITLDYEYTLTSAPENGTLGDAGTFTDDTINITVNDTDTDADSQDLVIRIVDDAPVAKDDTNSIAEDVVSVTGNVIANGAATDVADTTGADGATVTGVVTGTVAEGAHVPDSSLTITGKYGTLTLNPDGGYTYTLDNDNQIVQGLTDGEALNDEVFSYTITDQDGDKSTATVTITINGADDSVTVDVPHNNEATTPDGNITDQVVFESGLSNGSSPKALDTQVSNQFTLVALDGLADVTISYTDVNGQPATLTLSKAQVEGLAGTDQTITTQYGELVLNGFSQGTDGTITIDYDYTLTTAPEVTGEDTNDRFTIAATDRDGDTNSGDLTIKIVDDVPVAVADTDNVTEGNTLTVDASNGVLGNDKSGADGWAHSGNAVVGVEAGNSGVAAENTSVGQEIVGQYGTLTLNADGSYTYVANANSITAEAQDVFTYTVKDSDGDLVETTLTIDVADVTGSPVDTAGQVNEAGLADGTAPDSNGEKITNGSLDLQPGWNVDGPQSGSASFGDWTVNADGTFSYTLTQRTEDVNGQPETDSFTYIVVDEFGNTVENTVTITIVDDAPVAVADTDKVTEGETLTVDANNGVLGNDKSGADGWANNGHAVVGVVAGNSGVAAENTSVGQEIVGQYGTLTLNADGSYTYVANANSITADAQDVFTYTVKDSDGDLVETTLTIDVADVTGSPVDTAGQVDEAGLANGTAPDSNGEKITNGSLDLQPGWNVDGPQSGSASFGDWTVNADGTFNYTLTGTTTDLAGDETDSFTYTAVDQFGNTVTNTVTITIVDDAPVVSATGTLPDNLIVDETTLGTEAKNSFAGAFDYQFGADGAAATDSVVYTLEVNNSAAGLADLKDTATGDSIKLVLENGTVKGVVDGGTADGETVFTVTVDADGNVTLTQQRPMIHGDPKNPDDAFTLPSDSIKLTATATDKDGDSDSASIELGGQLEFKDDGPAITAAPAGGTVDEAYLAKGSIGTEDPAQITVSNSLNVDFGTDGAGDVQFTAGTAAALKDLGLTSADKALAYEVSTDGHTLIAYKEGESSQTPVFTVVITDPTGTPGYQFILNGALDHVDDIGNTVDELGLVFDNIQVTDKDGDSVDTGFTITVKDDAVDPSEPQLVTVIEDSVSEGAGNTFNTNADATGDNTSINDGTPDTEGWVTTSHGRVKVNADGTISYEPAPNYSGKDSFTYTTITDNDTKTYTVEVTVKPVSDAPDIPHGTQTGDVDAVVVQTKEDTSVALGLKVPVITDNTDENGAAEDSGDDPERLGEITLSLGSSAPAGTVLTKGDGSALVSSDGVYKFVITDVADLHLNGLTTANDGSVNYVTQAEYEAIKAQPADDRHENFDVVVSVDSYEVNSTGNKLPDSQVSGTNGSNSQQTITVDVQAVTDAPGISLTEAGNTGATSIAVTEASGGNNGKITVSMEEDGTLNLQDVLGETLKDTDGSESYWYDISGLPAGTVVTINGKKYTADSEGNISMPEADYMNTNNGGNPGFSIKLPTDYSNSTADKVTITLNTKDSDGDSSVTTTTESVSVDLELRVYAKPDDVKLENPDATPEDTAVAFLDKLGLNDTDGSESITQVRITDFPTEGGTWILYDHSGDPVTVPDGGDASGGGLILTVGTGVGEYTLDQIKEFTLQPPAHSSSDGTIKVYITTEEDGANTASGNPESQEWAHDLNITVTPVAEDANTDSDGSHGVDVTINPSHEYTTAGNEDEFMLLGKDAGFSLETGWSNEDGKAPNGEGTGVTGGDGSEETFALLTPYDVVGNNAQINETGNPLDGSVFRYKDASGEFKGGIFNGEPVKIPVEYLDSLEFKGPANFSGVVKIKVEAGTVDYDEDTGAATNMAVSGESWLTNVIVHPVADQVTLKVNARITTDEDVPVALNINPTSSDSDETFNVTISGIPAGATITYNGVEYSEANGNITGGSLIIEDFDASKQPTLTPPKDSNESIDLKVEAVSVDTLTYIDKNGVEVHSPVDESLSQELDINITVQGVPDEPKLELVQDKVYVEQDLDDAAGANQVALSDLITSFGSGETSGDGSEAVTLRLSGLPDGFNLVGAGSVLGGSGPDRVWVIDENQLSKVKITLPPNYSGSVSFTAQPVVTENDNDSETFFDPENIGFTVTPSPEADLSVSSNLTEDTIGKLDLSAVHQNGDTDEFITEVKIKAVDGFTFYSDADGTTELIPGADGYYVFSGADVNSVYVKADANFSGTQRLEVEYYKVTDPSTDGNVDEVTVQKGTATHDLIVGAVTDNIGAELNTITAVVSGEDSFNFDDTTGTATVNGTGKVTVKVDISQQADANAGNKTDTDGSEQLTHIVIDGVPQGVNVEGAVQTAPGQWLINTSDSFNADTLTKDLVFNVTGLAGTGTSAITVTGYSKDTGASSQKQAEISFNLDINQGPGPDTELPDVELSDKNTVQTEDSGFSLAEQVVGTITGGNVDSYQITVTLRTSPDDDTVFTDASGVLLTRTEVTENGETVVLWTKSVDVASGDNADTKLAGLLDEIKVLAPEHANNNNLPGGLPLDVTVSVHADGLSKQDELKPSVNLTPATDETTVTVAAAPAGEGEDISLNISLENLPDGGFSNVEGDILYVQLGDTGLAGELLDADGNTLEPNDVTGVYEIPLEANGQPPALTFRPDSNQPHQTGSLTVNAWVNNQETGASNIIKSEGNGTLIIEKSNSGFEATITAEGDEQTQDLTTPAPIELNLAGQGLVDTDEVIDAAFINGLPPGFVVYVGADAATAGLANNAGKDANGNNIWSLPITDPSGLPGYIAVVPPKNWSGTLDGLKLTVMSGETGLAPTGTEIGFDLVVNPLADGITINPTLSFGDAGDVIKLNLNAAMKDPVANDFTGATDGHTERTTLELEGFTDGEKTLFYVEGVEIAAERVSFADGKHTITGLTQEELDGLGFVHSGMTGDITVTATTQEVDANGNAVGAPSASATGSVAVNVSDKLPTTGDDNLLWTGDAINGRDGEDTIQLRFGEELTGSELAANLDNIEVLDMTSNGASKIDMLSASDVLDMTDTGKNLRIEGNTDEDSLTLGDGWDAGTSLKEGYTTYTSTDGNNITLEVSNNLIVD</sequence>
<feature type="region of interest" description="Disordered" evidence="1">
    <location>
        <begin position="511"/>
        <end position="530"/>
    </location>
</feature>
<dbReference type="EMBL" id="NQJF01000015">
    <property type="protein sequence ID" value="OYD21399.1"/>
    <property type="molecule type" value="Genomic_DNA"/>
</dbReference>
<name>A0A235CAH5_9GAMM</name>
<feature type="compositionally biased region" description="Gly residues" evidence="1">
    <location>
        <begin position="172"/>
        <end position="192"/>
    </location>
</feature>
<feature type="domain" description="RapA2 cadherin-like" evidence="2">
    <location>
        <begin position="1277"/>
        <end position="1362"/>
    </location>
</feature>
<dbReference type="Gene3D" id="2.60.40.10">
    <property type="entry name" value="Immunoglobulins"/>
    <property type="match status" value="2"/>
</dbReference>
<feature type="region of interest" description="Disordered" evidence="1">
    <location>
        <begin position="403"/>
        <end position="426"/>
    </location>
</feature>
<feature type="compositionally biased region" description="Basic and acidic residues" evidence="1">
    <location>
        <begin position="411"/>
        <end position="421"/>
    </location>
</feature>
<accession>A0A235CAH5</accession>
<dbReference type="InterPro" id="IPR043824">
    <property type="entry name" value="DUF5801"/>
</dbReference>
<feature type="region of interest" description="Disordered" evidence="1">
    <location>
        <begin position="297"/>
        <end position="320"/>
    </location>
</feature>
<proteinExistence type="predicted"/>
<feature type="domain" description="RapA2 cadherin-like" evidence="2">
    <location>
        <begin position="1557"/>
        <end position="1645"/>
    </location>
</feature>
<dbReference type="NCBIfam" id="TIGR01965">
    <property type="entry name" value="VCBS_repeat"/>
    <property type="match status" value="7"/>
</dbReference>
<evidence type="ECO:0000313" key="4">
    <source>
        <dbReference type="EMBL" id="OYD21399.1"/>
    </source>
</evidence>
<dbReference type="Pfam" id="PF17963">
    <property type="entry name" value="Big_9"/>
    <property type="match status" value="1"/>
</dbReference>
<feature type="region of interest" description="Disordered" evidence="1">
    <location>
        <begin position="2953"/>
        <end position="2976"/>
    </location>
</feature>
<organism evidence="4 5">
    <name type="scientific">Oceanimonas baumannii</name>
    <dbReference type="NCBI Taxonomy" id="129578"/>
    <lineage>
        <taxon>Bacteria</taxon>
        <taxon>Pseudomonadati</taxon>
        <taxon>Pseudomonadota</taxon>
        <taxon>Gammaproteobacteria</taxon>
        <taxon>Aeromonadales</taxon>
        <taxon>Aeromonadaceae</taxon>
        <taxon>Oceanimonas</taxon>
    </lineage>
</organism>
<feature type="domain" description="RapA2 cadherin-like" evidence="2">
    <location>
        <begin position="1781"/>
        <end position="1870"/>
    </location>
</feature>
<reference evidence="4 5" key="1">
    <citation type="submission" date="2017-08" db="EMBL/GenBank/DDBJ databases">
        <title>Draft Genome Sequence of the Marine Bacterium Oceanimonas baumannii ATCC 700832.</title>
        <authorList>
            <person name="Mcclelland W.D."/>
            <person name="Brennan M.A."/>
            <person name="Trachtenberg A.M."/>
            <person name="Maclea K.S."/>
        </authorList>
    </citation>
    <scope>NUCLEOTIDE SEQUENCE [LARGE SCALE GENOMIC DNA]</scope>
    <source>
        <strain evidence="4 5">ATCC 700832</strain>
    </source>
</reference>
<evidence type="ECO:0000259" key="2">
    <source>
        <dbReference type="Pfam" id="PF17803"/>
    </source>
</evidence>
<dbReference type="InterPro" id="IPR010221">
    <property type="entry name" value="VCBS_dom"/>
</dbReference>
<feature type="region of interest" description="Disordered" evidence="1">
    <location>
        <begin position="2910"/>
        <end position="2931"/>
    </location>
</feature>
<dbReference type="RefSeq" id="WP_094279470.1">
    <property type="nucleotide sequence ID" value="NZ_NQJF01000015.1"/>
</dbReference>
<dbReference type="Proteomes" id="UP000243640">
    <property type="component" value="Unassembled WGS sequence"/>
</dbReference>